<feature type="transmembrane region" description="Helical" evidence="2">
    <location>
        <begin position="124"/>
        <end position="147"/>
    </location>
</feature>
<accession>A0ABT7LXW3</accession>
<dbReference type="EMBL" id="JASVEJ010000019">
    <property type="protein sequence ID" value="MDL5056859.1"/>
    <property type="molecule type" value="Genomic_DNA"/>
</dbReference>
<keyword evidence="2" id="KW-1133">Transmembrane helix</keyword>
<gene>
    <name evidence="3" type="ORF">QQ055_05180</name>
</gene>
<feature type="transmembrane region" description="Helical" evidence="2">
    <location>
        <begin position="186"/>
        <end position="210"/>
    </location>
</feature>
<evidence type="ECO:0000313" key="3">
    <source>
        <dbReference type="EMBL" id="MDL5056859.1"/>
    </source>
</evidence>
<evidence type="ECO:0000256" key="2">
    <source>
        <dbReference type="SAM" id="Phobius"/>
    </source>
</evidence>
<keyword evidence="4" id="KW-1185">Reference proteome</keyword>
<evidence type="ECO:0000313" key="4">
    <source>
        <dbReference type="Proteomes" id="UP001230986"/>
    </source>
</evidence>
<keyword evidence="2" id="KW-0812">Transmembrane</keyword>
<evidence type="ECO:0000256" key="1">
    <source>
        <dbReference type="SAM" id="MobiDB-lite"/>
    </source>
</evidence>
<protein>
    <submittedName>
        <fullName evidence="3">DUF2232 domain-containing protein</fullName>
    </submittedName>
</protein>
<feature type="transmembrane region" description="Helical" evidence="2">
    <location>
        <begin position="74"/>
        <end position="94"/>
    </location>
</feature>
<dbReference type="RefSeq" id="WP_284476393.1">
    <property type="nucleotide sequence ID" value="NZ_JASVEJ010000019.1"/>
</dbReference>
<sequence length="232" mass="26402">MDERQEENTPYRPQEPDRTSVPEIKDPIGPLPLVETAFLASTASLIWLVNYYFPMGPVLRMFFPLPIALVYLRWGVRSASMATIVSGLLLSVLMGPTRSILYLIPFGLLGIQLGAMWRRQAPWWISIATGTLLGSFGFFFRIWLVSILLGDDLWTYMMVQVTELLDWIFLRLGLLAQPNLTLVQAIALVLVIINNAIYLFVVHLVAFLLLERLGNPIPMPPQWVQVLLDYEE</sequence>
<organism evidence="3 4">
    <name type="scientific">Geitlerinema calcuttense NRMC-F 0142</name>
    <dbReference type="NCBI Taxonomy" id="2922238"/>
    <lineage>
        <taxon>Bacteria</taxon>
        <taxon>Bacillati</taxon>
        <taxon>Cyanobacteriota</taxon>
        <taxon>Cyanophyceae</taxon>
        <taxon>Geitlerinematales</taxon>
        <taxon>Geitlerinemataceae</taxon>
        <taxon>Geitlerinema</taxon>
    </lineage>
</organism>
<dbReference type="Pfam" id="PF09991">
    <property type="entry name" value="DUF2232"/>
    <property type="match status" value="1"/>
</dbReference>
<feature type="transmembrane region" description="Helical" evidence="2">
    <location>
        <begin position="100"/>
        <end position="117"/>
    </location>
</feature>
<feature type="transmembrane region" description="Helical" evidence="2">
    <location>
        <begin position="36"/>
        <end position="53"/>
    </location>
</feature>
<reference evidence="3 4" key="1">
    <citation type="submission" date="2023-06" db="EMBL/GenBank/DDBJ databases">
        <title>Whole genome sequence of Oscillatoria calcuttensis NRMC-F 0142.</title>
        <authorList>
            <person name="Shakena Fathima T."/>
            <person name="Muralitharan G."/>
            <person name="Thajuddin N."/>
        </authorList>
    </citation>
    <scope>NUCLEOTIDE SEQUENCE [LARGE SCALE GENOMIC DNA]</scope>
    <source>
        <strain evidence="3 4">NRMC-F 0142</strain>
    </source>
</reference>
<dbReference type="InterPro" id="IPR018710">
    <property type="entry name" value="DUF2232"/>
</dbReference>
<feature type="region of interest" description="Disordered" evidence="1">
    <location>
        <begin position="1"/>
        <end position="23"/>
    </location>
</feature>
<dbReference type="PANTHER" id="PTHR37185:SF3">
    <property type="entry name" value="MEMBRANE PROTEIN"/>
    <property type="match status" value="1"/>
</dbReference>
<name>A0ABT7LXW3_9CYAN</name>
<proteinExistence type="predicted"/>
<comment type="caution">
    <text evidence="3">The sequence shown here is derived from an EMBL/GenBank/DDBJ whole genome shotgun (WGS) entry which is preliminary data.</text>
</comment>
<keyword evidence="2" id="KW-0472">Membrane</keyword>
<feature type="transmembrane region" description="Helical" evidence="2">
    <location>
        <begin position="153"/>
        <end position="174"/>
    </location>
</feature>
<dbReference type="Proteomes" id="UP001230986">
    <property type="component" value="Unassembled WGS sequence"/>
</dbReference>
<dbReference type="PANTHER" id="PTHR37185">
    <property type="entry name" value="MEMBRANE PROTEIN"/>
    <property type="match status" value="1"/>
</dbReference>